<dbReference type="HOGENOM" id="CLU_041836_1_0_1"/>
<keyword evidence="2" id="KW-0812">Transmembrane</keyword>
<feature type="transmembrane region" description="Helical" evidence="2">
    <location>
        <begin position="331"/>
        <end position="352"/>
    </location>
</feature>
<evidence type="ECO:0000313" key="6">
    <source>
        <dbReference type="Proteomes" id="UP000014760"/>
    </source>
</evidence>
<dbReference type="EMBL" id="KB310768">
    <property type="protein sequence ID" value="ELT90825.1"/>
    <property type="molecule type" value="Genomic_DNA"/>
</dbReference>
<feature type="region of interest" description="Disordered" evidence="1">
    <location>
        <begin position="282"/>
        <end position="301"/>
    </location>
</feature>
<feature type="domain" description="WSC" evidence="3">
    <location>
        <begin position="76"/>
        <end position="177"/>
    </location>
</feature>
<dbReference type="SUPFAM" id="SSF56436">
    <property type="entry name" value="C-type lectin-like"/>
    <property type="match status" value="1"/>
</dbReference>
<dbReference type="Proteomes" id="UP000014760">
    <property type="component" value="Unassembled WGS sequence"/>
</dbReference>
<protein>
    <recommendedName>
        <fullName evidence="3">WSC domain-containing protein</fullName>
    </recommendedName>
</protein>
<keyword evidence="6" id="KW-1185">Reference proteome</keyword>
<keyword evidence="2" id="KW-1133">Transmembrane helix</keyword>
<dbReference type="InterPro" id="IPR016187">
    <property type="entry name" value="CTDL_fold"/>
</dbReference>
<evidence type="ECO:0000256" key="1">
    <source>
        <dbReference type="SAM" id="MobiDB-lite"/>
    </source>
</evidence>
<dbReference type="AlphaFoldDB" id="R7TID4"/>
<reference evidence="6" key="1">
    <citation type="submission" date="2012-12" db="EMBL/GenBank/DDBJ databases">
        <authorList>
            <person name="Hellsten U."/>
            <person name="Grimwood J."/>
            <person name="Chapman J.A."/>
            <person name="Shapiro H."/>
            <person name="Aerts A."/>
            <person name="Otillar R.P."/>
            <person name="Terry A.Y."/>
            <person name="Boore J.L."/>
            <person name="Simakov O."/>
            <person name="Marletaz F."/>
            <person name="Cho S.-J."/>
            <person name="Edsinger-Gonzales E."/>
            <person name="Havlak P."/>
            <person name="Kuo D.-H."/>
            <person name="Larsson T."/>
            <person name="Lv J."/>
            <person name="Arendt D."/>
            <person name="Savage R."/>
            <person name="Osoegawa K."/>
            <person name="de Jong P."/>
            <person name="Lindberg D.R."/>
            <person name="Seaver E.C."/>
            <person name="Weisblat D.A."/>
            <person name="Putnam N.H."/>
            <person name="Grigoriev I.V."/>
            <person name="Rokhsar D.S."/>
        </authorList>
    </citation>
    <scope>NUCLEOTIDE SEQUENCE</scope>
    <source>
        <strain evidence="6">I ESC-2004</strain>
    </source>
</reference>
<name>R7TID4_CAPTE</name>
<dbReference type="PROSITE" id="PS51212">
    <property type="entry name" value="WSC"/>
    <property type="match status" value="1"/>
</dbReference>
<proteinExistence type="predicted"/>
<feature type="compositionally biased region" description="Polar residues" evidence="1">
    <location>
        <begin position="449"/>
        <end position="460"/>
    </location>
</feature>
<feature type="region of interest" description="Disordered" evidence="1">
    <location>
        <begin position="357"/>
        <end position="397"/>
    </location>
</feature>
<dbReference type="EnsemblMetazoa" id="CapteT185396">
    <property type="protein sequence ID" value="CapteP185396"/>
    <property type="gene ID" value="CapteG185396"/>
</dbReference>
<evidence type="ECO:0000313" key="5">
    <source>
        <dbReference type="EnsemblMetazoa" id="CapteP185396"/>
    </source>
</evidence>
<accession>R7TID4</accession>
<evidence type="ECO:0000256" key="2">
    <source>
        <dbReference type="SAM" id="Phobius"/>
    </source>
</evidence>
<feature type="region of interest" description="Disordered" evidence="1">
    <location>
        <begin position="449"/>
        <end position="483"/>
    </location>
</feature>
<reference evidence="5" key="3">
    <citation type="submission" date="2015-06" db="UniProtKB">
        <authorList>
            <consortium name="EnsemblMetazoa"/>
        </authorList>
    </citation>
    <scope>IDENTIFICATION</scope>
</reference>
<evidence type="ECO:0000259" key="3">
    <source>
        <dbReference type="PROSITE" id="PS51212"/>
    </source>
</evidence>
<organism evidence="4">
    <name type="scientific">Capitella teleta</name>
    <name type="common">Polychaete worm</name>
    <dbReference type="NCBI Taxonomy" id="283909"/>
    <lineage>
        <taxon>Eukaryota</taxon>
        <taxon>Metazoa</taxon>
        <taxon>Spiralia</taxon>
        <taxon>Lophotrochozoa</taxon>
        <taxon>Annelida</taxon>
        <taxon>Polychaeta</taxon>
        <taxon>Sedentaria</taxon>
        <taxon>Scolecida</taxon>
        <taxon>Capitellidae</taxon>
        <taxon>Capitella</taxon>
    </lineage>
</organism>
<dbReference type="EMBL" id="AMQN01003038">
    <property type="status" value="NOT_ANNOTATED_CDS"/>
    <property type="molecule type" value="Genomic_DNA"/>
</dbReference>
<feature type="compositionally biased region" description="Basic and acidic residues" evidence="1">
    <location>
        <begin position="365"/>
        <end position="389"/>
    </location>
</feature>
<dbReference type="InterPro" id="IPR002889">
    <property type="entry name" value="WSC_carb-bd"/>
</dbReference>
<evidence type="ECO:0000313" key="4">
    <source>
        <dbReference type="EMBL" id="ELT90825.1"/>
    </source>
</evidence>
<sequence length="504" mass="55557">MDRASTGARRRGMCFAQEASLSRANRTCVNRSSHLPDLTSVKDGSLERQLANGDSTWIDAWIERGSWMWHSSDQVHYPNQGCFLIQTQTYKLQSSFLEHFELKASNLDQSGCTNYCMEKQYSYSGISMKNSETLECYCGNQVPLLGTVGDGNCAALCKHGKPICGFSSYARIITSKAILDDFQWRSNSDEQRQWCASLQYERGASHQRKYYSFITQSNCLKKMKALCVAKLPGTFGELPWADGQPALRNRTCIVAVKTNDEIRLFSSDCEAESAFICMSPDAVPSSSKPDKTTTKPAHGSRDIPEFTTASFAVSTASAEIAMAPRKTSTGWVVGGVFVVLCSGLSIAAYILIKKRLKSSSNGRPSTKDDGNQGEENAAHVYDEIPDDRMAANSGKASHEYENVNARTHNEPPQNMVTGIQANGQTANARSQHNDRHYVNMETARNLNEQQSDQLNRQASSPTPPQRQESKQGDADGASVYEGLVDVPKEIPNAYESIGVITTHE</sequence>
<feature type="compositionally biased region" description="Basic and acidic residues" evidence="1">
    <location>
        <begin position="288"/>
        <end position="301"/>
    </location>
</feature>
<keyword evidence="2" id="KW-0472">Membrane</keyword>
<gene>
    <name evidence="4" type="ORF">CAPTEDRAFT_185396</name>
</gene>
<reference evidence="4 6" key="2">
    <citation type="journal article" date="2013" name="Nature">
        <title>Insights into bilaterian evolution from three spiralian genomes.</title>
        <authorList>
            <person name="Simakov O."/>
            <person name="Marletaz F."/>
            <person name="Cho S.J."/>
            <person name="Edsinger-Gonzales E."/>
            <person name="Havlak P."/>
            <person name="Hellsten U."/>
            <person name="Kuo D.H."/>
            <person name="Larsson T."/>
            <person name="Lv J."/>
            <person name="Arendt D."/>
            <person name="Savage R."/>
            <person name="Osoegawa K."/>
            <person name="de Jong P."/>
            <person name="Grimwood J."/>
            <person name="Chapman J.A."/>
            <person name="Shapiro H."/>
            <person name="Aerts A."/>
            <person name="Otillar R.P."/>
            <person name="Terry A.Y."/>
            <person name="Boore J.L."/>
            <person name="Grigoriev I.V."/>
            <person name="Lindberg D.R."/>
            <person name="Seaver E.C."/>
            <person name="Weisblat D.A."/>
            <person name="Putnam N.H."/>
            <person name="Rokhsar D.S."/>
        </authorList>
    </citation>
    <scope>NUCLEOTIDE SEQUENCE</scope>
    <source>
        <strain evidence="4 6">I ESC-2004</strain>
    </source>
</reference>